<evidence type="ECO:0000256" key="1">
    <source>
        <dbReference type="SAM" id="MobiDB-lite"/>
    </source>
</evidence>
<organism evidence="2">
    <name type="scientific">marine sediment metagenome</name>
    <dbReference type="NCBI Taxonomy" id="412755"/>
    <lineage>
        <taxon>unclassified sequences</taxon>
        <taxon>metagenomes</taxon>
        <taxon>ecological metagenomes</taxon>
    </lineage>
</organism>
<sequence length="414" mass="43079">NEMHITGVFNTAAGATGYFLLENTGNMDLTGIEFVMIDPADLEHGTLVDVQDNPITIAFGEIDFDPVSGVDLPYAAGSDTQAVLITVDLSGVPNTEAGIYSGIITVRDNDGDPVDTFDIFVNVTGDESIDIHNNDRDVSGGVLTINGVLGSVATGYFVLENTGISAAENIVVFNTGDLDDGAGHKILSSNINFDPDYAFSLGVGSTQTIAIGITAPALQYPATYYSVITAQDDDGDPSDSVILKVIIGDSESLAIQDDEKDISGAGVMSLSGDPATSQNGDFVIENTGNCALDNIGFNPTDLSDGAGHTISSDNIIFDLNPILSLPSEIGFNLKQINLTVNIPDSQAAGVYTSTVTARDDDGDPEDTFILKVEVLGSEDIDAQNNGGDVVANTLSLSGDPDSNDSGNFIVENTG</sequence>
<gene>
    <name evidence="2" type="ORF">S01H1_12706</name>
</gene>
<comment type="caution">
    <text evidence="2">The sequence shown here is derived from an EMBL/GenBank/DDBJ whole genome shotgun (WGS) entry which is preliminary data.</text>
</comment>
<evidence type="ECO:0000313" key="2">
    <source>
        <dbReference type="EMBL" id="GAF69911.1"/>
    </source>
</evidence>
<protein>
    <submittedName>
        <fullName evidence="2">Uncharacterized protein</fullName>
    </submittedName>
</protein>
<feature type="region of interest" description="Disordered" evidence="1">
    <location>
        <begin position="395"/>
        <end position="414"/>
    </location>
</feature>
<feature type="non-terminal residue" evidence="2">
    <location>
        <position position="1"/>
    </location>
</feature>
<dbReference type="AlphaFoldDB" id="X0S3U0"/>
<feature type="compositionally biased region" description="Polar residues" evidence="1">
    <location>
        <begin position="403"/>
        <end position="414"/>
    </location>
</feature>
<proteinExistence type="predicted"/>
<reference evidence="2" key="1">
    <citation type="journal article" date="2014" name="Front. Microbiol.">
        <title>High frequency of phylogenetically diverse reductive dehalogenase-homologous genes in deep subseafloor sedimentary metagenomes.</title>
        <authorList>
            <person name="Kawai M."/>
            <person name="Futagami T."/>
            <person name="Toyoda A."/>
            <person name="Takaki Y."/>
            <person name="Nishi S."/>
            <person name="Hori S."/>
            <person name="Arai W."/>
            <person name="Tsubouchi T."/>
            <person name="Morono Y."/>
            <person name="Uchiyama I."/>
            <person name="Ito T."/>
            <person name="Fujiyama A."/>
            <person name="Inagaki F."/>
            <person name="Takami H."/>
        </authorList>
    </citation>
    <scope>NUCLEOTIDE SEQUENCE</scope>
    <source>
        <strain evidence="2">Expedition CK06-06</strain>
    </source>
</reference>
<name>X0S3U0_9ZZZZ</name>
<feature type="non-terminal residue" evidence="2">
    <location>
        <position position="414"/>
    </location>
</feature>
<accession>X0S3U0</accession>
<dbReference type="EMBL" id="BARS01006535">
    <property type="protein sequence ID" value="GAF69911.1"/>
    <property type="molecule type" value="Genomic_DNA"/>
</dbReference>